<dbReference type="EMBL" id="MN740136">
    <property type="protein sequence ID" value="QHT89078.1"/>
    <property type="molecule type" value="Genomic_DNA"/>
</dbReference>
<sequence length="390" mass="44101">MEENIKVVTGDSRNRNVDVKNIEPITNIKVVRNNSPSVSSDSDSSDTELSEISEYIKKKPKERKKVSNADFMSFSNPKKVSKHREPEEFSEYSSESSGDESTYSEDGGPVKEKITFEQKQKMKQDLLIKIQAMEKKGFEFSKKFNMNSNYEEMMFEYEKVKKFIESQAAIKFSRRCLMACVTGLEFLNKKFDPFNVKLEGWSENVMENVDDYDNIFERLHEKYAGKAEIAPEIELLLTLGGSAFMFHLTNSLLKSPMMGSVNTVAQNNPNFMQSMMGMMSQGMKEMSNPKNVVQSNFPKPVETRGVRKEMNGPSIDPNLFAGTSLQTKGDLGNVVQYPKPPEPVQMFNQQIDDDDRFSIASSDSSLSSVVSVKKINVKGSKKQGLELNIS</sequence>
<dbReference type="AlphaFoldDB" id="A0A6C0I7S9"/>
<organism evidence="2">
    <name type="scientific">viral metagenome</name>
    <dbReference type="NCBI Taxonomy" id="1070528"/>
    <lineage>
        <taxon>unclassified sequences</taxon>
        <taxon>metagenomes</taxon>
        <taxon>organismal metagenomes</taxon>
    </lineage>
</organism>
<dbReference type="Pfam" id="PF19071">
    <property type="entry name" value="DUF5767"/>
    <property type="match status" value="1"/>
</dbReference>
<protein>
    <submittedName>
        <fullName evidence="2">Uncharacterized protein</fullName>
    </submittedName>
</protein>
<feature type="compositionally biased region" description="Basic and acidic residues" evidence="1">
    <location>
        <begin position="12"/>
        <end position="21"/>
    </location>
</feature>
<evidence type="ECO:0000256" key="1">
    <source>
        <dbReference type="SAM" id="MobiDB-lite"/>
    </source>
</evidence>
<name>A0A6C0I7S9_9ZZZZ</name>
<accession>A0A6C0I7S9</accession>
<feature type="compositionally biased region" description="Low complexity" evidence="1">
    <location>
        <begin position="91"/>
        <end position="105"/>
    </location>
</feature>
<proteinExistence type="predicted"/>
<feature type="region of interest" description="Disordered" evidence="1">
    <location>
        <begin position="1"/>
        <end position="110"/>
    </location>
</feature>
<reference evidence="2" key="1">
    <citation type="journal article" date="2020" name="Nature">
        <title>Giant virus diversity and host interactions through global metagenomics.</title>
        <authorList>
            <person name="Schulz F."/>
            <person name="Roux S."/>
            <person name="Paez-Espino D."/>
            <person name="Jungbluth S."/>
            <person name="Walsh D.A."/>
            <person name="Denef V.J."/>
            <person name="McMahon K.D."/>
            <person name="Konstantinidis K.T."/>
            <person name="Eloe-Fadrosh E.A."/>
            <person name="Kyrpides N.C."/>
            <person name="Woyke T."/>
        </authorList>
    </citation>
    <scope>NUCLEOTIDE SEQUENCE</scope>
    <source>
        <strain evidence="2">GVMAG-M-3300023184-53</strain>
    </source>
</reference>
<evidence type="ECO:0000313" key="2">
    <source>
        <dbReference type="EMBL" id="QHT89078.1"/>
    </source>
</evidence>
<dbReference type="InterPro" id="IPR043910">
    <property type="entry name" value="DUF5767"/>
</dbReference>